<dbReference type="SUPFAM" id="SSF55785">
    <property type="entry name" value="PYP-like sensor domain (PAS domain)"/>
    <property type="match status" value="2"/>
</dbReference>
<keyword evidence="3" id="KW-0804">Transcription</keyword>
<keyword evidence="2" id="KW-0238">DNA-binding</keyword>
<organism evidence="6 7">
    <name type="scientific">Longimicrobium terrae</name>
    <dbReference type="NCBI Taxonomy" id="1639882"/>
    <lineage>
        <taxon>Bacteria</taxon>
        <taxon>Pseudomonadati</taxon>
        <taxon>Gemmatimonadota</taxon>
        <taxon>Longimicrobiia</taxon>
        <taxon>Longimicrobiales</taxon>
        <taxon>Longimicrobiaceae</taxon>
        <taxon>Longimicrobium</taxon>
    </lineage>
</organism>
<dbReference type="PROSITE" id="PS50949">
    <property type="entry name" value="HTH_GNTR"/>
    <property type="match status" value="1"/>
</dbReference>
<dbReference type="InterPro" id="IPR035965">
    <property type="entry name" value="PAS-like_dom_sf"/>
</dbReference>
<keyword evidence="7" id="KW-1185">Reference proteome</keyword>
<dbReference type="PROSITE" id="PS50112">
    <property type="entry name" value="PAS"/>
    <property type="match status" value="2"/>
</dbReference>
<dbReference type="EMBL" id="JACHIA010000027">
    <property type="protein sequence ID" value="MBB6073639.1"/>
    <property type="molecule type" value="Genomic_DNA"/>
</dbReference>
<dbReference type="GO" id="GO:0003677">
    <property type="term" value="F:DNA binding"/>
    <property type="evidence" value="ECO:0007669"/>
    <property type="project" value="UniProtKB-KW"/>
</dbReference>
<dbReference type="InterPro" id="IPR036390">
    <property type="entry name" value="WH_DNA-bd_sf"/>
</dbReference>
<dbReference type="Pfam" id="PF00989">
    <property type="entry name" value="PAS"/>
    <property type="match status" value="1"/>
</dbReference>
<dbReference type="Gene3D" id="1.10.10.10">
    <property type="entry name" value="Winged helix-like DNA-binding domain superfamily/Winged helix DNA-binding domain"/>
    <property type="match status" value="1"/>
</dbReference>
<dbReference type="GO" id="GO:0003700">
    <property type="term" value="F:DNA-binding transcription factor activity"/>
    <property type="evidence" value="ECO:0007669"/>
    <property type="project" value="InterPro"/>
</dbReference>
<dbReference type="Proteomes" id="UP000582837">
    <property type="component" value="Unassembled WGS sequence"/>
</dbReference>
<dbReference type="Pfam" id="PF00392">
    <property type="entry name" value="GntR"/>
    <property type="match status" value="1"/>
</dbReference>
<comment type="caution">
    <text evidence="6">The sequence shown here is derived from an EMBL/GenBank/DDBJ whole genome shotgun (WGS) entry which is preliminary data.</text>
</comment>
<dbReference type="PANTHER" id="PTHR44757">
    <property type="entry name" value="DIGUANYLATE CYCLASE DGCP"/>
    <property type="match status" value="1"/>
</dbReference>
<dbReference type="Pfam" id="PF08448">
    <property type="entry name" value="PAS_4"/>
    <property type="match status" value="1"/>
</dbReference>
<feature type="domain" description="HTH gntR-type" evidence="5">
    <location>
        <begin position="339"/>
        <end position="407"/>
    </location>
</feature>
<dbReference type="InterPro" id="IPR013656">
    <property type="entry name" value="PAS_4"/>
</dbReference>
<dbReference type="CDD" id="cd00130">
    <property type="entry name" value="PAS"/>
    <property type="match status" value="2"/>
</dbReference>
<dbReference type="InterPro" id="IPR036388">
    <property type="entry name" value="WH-like_DNA-bd_sf"/>
</dbReference>
<dbReference type="NCBIfam" id="TIGR00229">
    <property type="entry name" value="sensory_box"/>
    <property type="match status" value="2"/>
</dbReference>
<name>A0A841H7G9_9BACT</name>
<gene>
    <name evidence="6" type="ORF">HNQ61_005310</name>
</gene>
<protein>
    <submittedName>
        <fullName evidence="6">PAS domain S-box-containing protein</fullName>
    </submittedName>
</protein>
<evidence type="ECO:0000256" key="3">
    <source>
        <dbReference type="ARBA" id="ARBA00023163"/>
    </source>
</evidence>
<accession>A0A841H7G9</accession>
<dbReference type="Gene3D" id="3.30.450.20">
    <property type="entry name" value="PAS domain"/>
    <property type="match status" value="2"/>
</dbReference>
<dbReference type="AlphaFoldDB" id="A0A841H7G9"/>
<feature type="domain" description="PAS" evidence="4">
    <location>
        <begin position="196"/>
        <end position="243"/>
    </location>
</feature>
<dbReference type="InterPro" id="IPR013767">
    <property type="entry name" value="PAS_fold"/>
</dbReference>
<dbReference type="SMART" id="SM00091">
    <property type="entry name" value="PAS"/>
    <property type="match status" value="2"/>
</dbReference>
<reference evidence="6 7" key="1">
    <citation type="submission" date="2020-08" db="EMBL/GenBank/DDBJ databases">
        <title>Genomic Encyclopedia of Type Strains, Phase IV (KMG-IV): sequencing the most valuable type-strain genomes for metagenomic binning, comparative biology and taxonomic classification.</title>
        <authorList>
            <person name="Goeker M."/>
        </authorList>
    </citation>
    <scope>NUCLEOTIDE SEQUENCE [LARGE SCALE GENOMIC DNA]</scope>
    <source>
        <strain evidence="6 7">DSM 29007</strain>
    </source>
</reference>
<dbReference type="SUPFAM" id="SSF46785">
    <property type="entry name" value="Winged helix' DNA-binding domain"/>
    <property type="match status" value="1"/>
</dbReference>
<evidence type="ECO:0000259" key="4">
    <source>
        <dbReference type="PROSITE" id="PS50112"/>
    </source>
</evidence>
<evidence type="ECO:0000259" key="5">
    <source>
        <dbReference type="PROSITE" id="PS50949"/>
    </source>
</evidence>
<keyword evidence="1" id="KW-0805">Transcription regulation</keyword>
<proteinExistence type="predicted"/>
<evidence type="ECO:0000256" key="1">
    <source>
        <dbReference type="ARBA" id="ARBA00023015"/>
    </source>
</evidence>
<evidence type="ECO:0000313" key="7">
    <source>
        <dbReference type="Proteomes" id="UP000582837"/>
    </source>
</evidence>
<dbReference type="InterPro" id="IPR000014">
    <property type="entry name" value="PAS"/>
</dbReference>
<dbReference type="InterPro" id="IPR000524">
    <property type="entry name" value="Tscrpt_reg_HTH_GntR"/>
</dbReference>
<sequence>MSTHPDPHQAEVMSTRLAALRDQAGRAVSEPLLRTSLAELECAIEELRVTEEDLRQHQSQLADAWQAAEKSSEWYREMFDGAADALLATDIRGTIRDVNRAGGAMMGVRPDLLRGKPVAVFVPEDSRAEFRARLSTTATSSIPQQWEMRLAPRGAEPLWVEVRVTRFAPQGAHPGLHWTIRDITARRASEGARVDAADTLRIAAQAIQVPWVVLDVDGTVLLWSAAAERLTGWAEDEVVGRALPGPDGAAESAAEAAAAKTDGAPAGVDLELRTRAGETVELAASVVALAGDDGVSRGTLLMFAATDVPAEERPAAPTRAADWTEDEARRVLLGGAHGGELVEGIRQGIASGLYLGRLRPGDRLPSIREVARHTSQDHRYVSAAYRRLAGEGVVDIRTRHGVVVGAGAPAAEPLSNETAEWLAGVIGDAAAMQVKAPQLPDLVKRWTGSATVRCLCVDGTEDDLVALTTELQGQWGFRTERLVADETLRRDTLVRALRETDVVVTTPFHVALLDAPAKAAGVPVVVLQANPDTVRAAEDRLRQGPLTAVVLDPRYGERLRCMAGGENLNVVRADDEAAVAALDPAEPVLMTRAAHGRVRQPLRLLAPLSPAFSPARARDLAAVLIRRNLEGLRNTN</sequence>
<feature type="domain" description="PAS" evidence="4">
    <location>
        <begin position="71"/>
        <end position="141"/>
    </location>
</feature>
<evidence type="ECO:0000256" key="2">
    <source>
        <dbReference type="ARBA" id="ARBA00023125"/>
    </source>
</evidence>
<dbReference type="InterPro" id="IPR052155">
    <property type="entry name" value="Biofilm_reg_signaling"/>
</dbReference>
<evidence type="ECO:0000313" key="6">
    <source>
        <dbReference type="EMBL" id="MBB6073639.1"/>
    </source>
</evidence>
<dbReference type="RefSeq" id="WP_170035229.1">
    <property type="nucleotide sequence ID" value="NZ_JABDTL010000001.1"/>
</dbReference>
<dbReference type="PANTHER" id="PTHR44757:SF2">
    <property type="entry name" value="BIOFILM ARCHITECTURE MAINTENANCE PROTEIN MBAA"/>
    <property type="match status" value="1"/>
</dbReference>